<dbReference type="Proteomes" id="UP001220610">
    <property type="component" value="Chromosome"/>
</dbReference>
<dbReference type="PANTHER" id="PTHR34512">
    <property type="entry name" value="CELL SURFACE PROTEIN"/>
    <property type="match status" value="1"/>
</dbReference>
<dbReference type="AlphaFoldDB" id="A0AAJ6BHV1"/>
<dbReference type="SUPFAM" id="SSF50998">
    <property type="entry name" value="Quinoprotein alcohol dehydrogenase-like"/>
    <property type="match status" value="1"/>
</dbReference>
<name>A0AAJ6BHV1_9BACT</name>
<dbReference type="Gene3D" id="2.130.10.10">
    <property type="entry name" value="YVTN repeat-like/Quinoprotein amine dehydrogenase"/>
    <property type="match status" value="2"/>
</dbReference>
<evidence type="ECO:0000256" key="1">
    <source>
        <dbReference type="SAM" id="SignalP"/>
    </source>
</evidence>
<dbReference type="EMBL" id="CP119311">
    <property type="protein sequence ID" value="WEK35616.1"/>
    <property type="molecule type" value="Genomic_DNA"/>
</dbReference>
<feature type="signal peptide" evidence="1">
    <location>
        <begin position="1"/>
        <end position="18"/>
    </location>
</feature>
<keyword evidence="1" id="KW-0732">Signal</keyword>
<dbReference type="InterPro" id="IPR015943">
    <property type="entry name" value="WD40/YVTN_repeat-like_dom_sf"/>
</dbReference>
<protein>
    <submittedName>
        <fullName evidence="2">Cadherin repeat domain-containing protein</fullName>
    </submittedName>
</protein>
<dbReference type="CDD" id="cd11304">
    <property type="entry name" value="Cadherin_repeat"/>
    <property type="match status" value="1"/>
</dbReference>
<evidence type="ECO:0000313" key="2">
    <source>
        <dbReference type="EMBL" id="WEK35616.1"/>
    </source>
</evidence>
<dbReference type="InterPro" id="IPR011047">
    <property type="entry name" value="Quinoprotein_ADH-like_sf"/>
</dbReference>
<reference evidence="2" key="1">
    <citation type="submission" date="2023-03" db="EMBL/GenBank/DDBJ databases">
        <title>Andean soil-derived lignocellulolytic bacterial consortium as a source of novel taxa and putative plastic-active enzymes.</title>
        <authorList>
            <person name="Diaz-Garcia L."/>
            <person name="Chuvochina M."/>
            <person name="Feuerriegel G."/>
            <person name="Bunk B."/>
            <person name="Sproer C."/>
            <person name="Streit W.R."/>
            <person name="Rodriguez L.M."/>
            <person name="Overmann J."/>
            <person name="Jimenez D.J."/>
        </authorList>
    </citation>
    <scope>NUCLEOTIDE SEQUENCE</scope>
    <source>
        <strain evidence="2">MAG 7</strain>
    </source>
</reference>
<accession>A0AAJ6BHV1</accession>
<dbReference type="PANTHER" id="PTHR34512:SF30">
    <property type="entry name" value="OUTER MEMBRANE PROTEIN ASSEMBLY FACTOR BAMB"/>
    <property type="match status" value="1"/>
</dbReference>
<sequence length="617" mass="67088">MRTIATALLVLLATALLAQQPEHTYQLGGKIESMTLTESGVLIVVGGGGLAGIKAGEQQPHFNFTEYGKVKEEELEYVPASPYLIVNQGGMFSQKKTVIDYVAGRQLFATEENGWKILTGLHVLLPQNKLVVYGTRSQKAGGASAVGLYDLESGKEEKVFALNDPKRVGLASAIPIASGKPLIVGTNLLVPTSKNTLCIDMASGNILWTAKADKLSWMSVDRSGKEIYGFEERPNGDTRIHKISVTGEMLWADERKIKGKLTRFEILPKGLAVVSDVDNSDKKGIAKLASAASESRIAFLSAADGSDLWDKAPKTKGYVQHFYIMDDGILFGIASGGINKISFDGQTLFRKPLSTGENIHTMANTPKGLIYITDTDANIVDLKSGESIWNKPIKYKKAAAVASAYDAGHQRYLISTGNELLAINENTGDISTLANMKFEEKEVPYKLQVRKEGLLLSSDQNLLMLDFNGGRKFHEYYKSPGQSTFVKIATGVLAVAGTAMSSAAAYQGGLYGHHGYSNQLNDYGKEMKIYQDGFADIASASFKEMNKRFKATAATENAQFILTKLDGGVGLVKLNKDDGKNQREIVLKDKKPVYQVDEFGGMLYYQSGSGEIAAYRL</sequence>
<gene>
    <name evidence="2" type="ORF">P0Y53_24285</name>
</gene>
<proteinExistence type="predicted"/>
<organism evidence="2 3">
    <name type="scientific">Candidatus Pseudobacter hemicellulosilyticus</name>
    <dbReference type="NCBI Taxonomy" id="3121375"/>
    <lineage>
        <taxon>Bacteria</taxon>
        <taxon>Pseudomonadati</taxon>
        <taxon>Bacteroidota</taxon>
        <taxon>Chitinophagia</taxon>
        <taxon>Chitinophagales</taxon>
        <taxon>Chitinophagaceae</taxon>
        <taxon>Pseudobacter</taxon>
    </lineage>
</organism>
<evidence type="ECO:0000313" key="3">
    <source>
        <dbReference type="Proteomes" id="UP001220610"/>
    </source>
</evidence>
<feature type="chain" id="PRO_5042495004" evidence="1">
    <location>
        <begin position="19"/>
        <end position="617"/>
    </location>
</feature>